<comment type="caution">
    <text evidence="2">The sequence shown here is derived from an EMBL/GenBank/DDBJ whole genome shotgun (WGS) entry which is preliminary data.</text>
</comment>
<evidence type="ECO:0000313" key="2">
    <source>
        <dbReference type="EMBL" id="RGP80787.1"/>
    </source>
</evidence>
<dbReference type="OrthoDB" id="4732505at2759"/>
<sequence>MHFSQILLTSLATLHPASAVTIRNFRTGTCKGNYRECTRIQTYSCCAERIGNVFSSSLISGMPPTGIGAICVGKGGKNCGEVKKGGFGSPLCLASGNSKGSFWFDCAQTHHCHARRGARSLDVQLQGIPTPEKTAAPDFVGIDNHRFFTNETTPEDIVRGLLELVETDVSFDDIPDEFKKYEAGTHGAEMDE</sequence>
<feature type="chain" id="PRO_5017348260" evidence="1">
    <location>
        <begin position="20"/>
        <end position="192"/>
    </location>
</feature>
<organism evidence="2 3">
    <name type="scientific">Fusarium longipes</name>
    <dbReference type="NCBI Taxonomy" id="694270"/>
    <lineage>
        <taxon>Eukaryota</taxon>
        <taxon>Fungi</taxon>
        <taxon>Dikarya</taxon>
        <taxon>Ascomycota</taxon>
        <taxon>Pezizomycotina</taxon>
        <taxon>Sordariomycetes</taxon>
        <taxon>Hypocreomycetidae</taxon>
        <taxon>Hypocreales</taxon>
        <taxon>Nectriaceae</taxon>
        <taxon>Fusarium</taxon>
    </lineage>
</organism>
<protein>
    <submittedName>
        <fullName evidence="2">Uncharacterized protein</fullName>
    </submittedName>
</protein>
<reference evidence="2 3" key="1">
    <citation type="journal article" date="2018" name="PLoS Pathog.">
        <title>Evolution of structural diversity of trichothecenes, a family of toxins produced by plant pathogenic and entomopathogenic fungi.</title>
        <authorList>
            <person name="Proctor R.H."/>
            <person name="McCormick S.P."/>
            <person name="Kim H.S."/>
            <person name="Cardoza R.E."/>
            <person name="Stanley A.M."/>
            <person name="Lindo L."/>
            <person name="Kelly A."/>
            <person name="Brown D.W."/>
            <person name="Lee T."/>
            <person name="Vaughan M.M."/>
            <person name="Alexander N.J."/>
            <person name="Busman M."/>
            <person name="Gutierrez S."/>
        </authorList>
    </citation>
    <scope>NUCLEOTIDE SEQUENCE [LARGE SCALE GENOMIC DNA]</scope>
    <source>
        <strain evidence="2 3">NRRL 20695</strain>
    </source>
</reference>
<feature type="signal peptide" evidence="1">
    <location>
        <begin position="1"/>
        <end position="19"/>
    </location>
</feature>
<dbReference type="Proteomes" id="UP000266234">
    <property type="component" value="Unassembled WGS sequence"/>
</dbReference>
<name>A0A395T8F4_9HYPO</name>
<keyword evidence="1" id="KW-0732">Signal</keyword>
<dbReference type="AlphaFoldDB" id="A0A395T8F4"/>
<proteinExistence type="predicted"/>
<dbReference type="EMBL" id="PXOG01000024">
    <property type="protein sequence ID" value="RGP80787.1"/>
    <property type="molecule type" value="Genomic_DNA"/>
</dbReference>
<evidence type="ECO:0000256" key="1">
    <source>
        <dbReference type="SAM" id="SignalP"/>
    </source>
</evidence>
<keyword evidence="3" id="KW-1185">Reference proteome</keyword>
<accession>A0A395T8F4</accession>
<gene>
    <name evidence="2" type="ORF">FLONG3_1128</name>
</gene>
<evidence type="ECO:0000313" key="3">
    <source>
        <dbReference type="Proteomes" id="UP000266234"/>
    </source>
</evidence>